<protein>
    <recommendedName>
        <fullName evidence="4">PFU domain-containing protein</fullName>
    </recommendedName>
</protein>
<dbReference type="STRING" id="3055.A0A2K3DZQ6"/>
<evidence type="ECO:0000313" key="3">
    <source>
        <dbReference type="Proteomes" id="UP000006906"/>
    </source>
</evidence>
<accession>A0A2K3DZQ6</accession>
<evidence type="ECO:0000256" key="1">
    <source>
        <dbReference type="SAM" id="MobiDB-lite"/>
    </source>
</evidence>
<feature type="region of interest" description="Disordered" evidence="1">
    <location>
        <begin position="965"/>
        <end position="992"/>
    </location>
</feature>
<feature type="compositionally biased region" description="Low complexity" evidence="1">
    <location>
        <begin position="135"/>
        <end position="156"/>
    </location>
</feature>
<dbReference type="Proteomes" id="UP000006906">
    <property type="component" value="Chromosome 3"/>
</dbReference>
<feature type="region of interest" description="Disordered" evidence="1">
    <location>
        <begin position="202"/>
        <end position="241"/>
    </location>
</feature>
<dbReference type="AlphaFoldDB" id="A0A2K3DZQ6"/>
<dbReference type="OrthoDB" id="75192at2759"/>
<feature type="region of interest" description="Disordered" evidence="1">
    <location>
        <begin position="1031"/>
        <end position="1059"/>
    </location>
</feature>
<feature type="region of interest" description="Disordered" evidence="1">
    <location>
        <begin position="94"/>
        <end position="157"/>
    </location>
</feature>
<dbReference type="Gramene" id="PNW85989">
    <property type="protein sequence ID" value="PNW85989"/>
    <property type="gene ID" value="CHLRE_03g202561v5"/>
</dbReference>
<dbReference type="GeneID" id="5724933"/>
<evidence type="ECO:0000313" key="2">
    <source>
        <dbReference type="EMBL" id="PNW85989.1"/>
    </source>
</evidence>
<dbReference type="RefSeq" id="XP_042926641.1">
    <property type="nucleotide sequence ID" value="XM_043061399.1"/>
</dbReference>
<proteinExistence type="predicted"/>
<dbReference type="PANTHER" id="PTHR35381:SF1">
    <property type="entry name" value="EF-HAND DOMAIN-CONTAINING PROTEIN"/>
    <property type="match status" value="1"/>
</dbReference>
<dbReference type="Gramene" id="PNW85988">
    <property type="protein sequence ID" value="PNW85988"/>
    <property type="gene ID" value="CHLRE_03g202561v5"/>
</dbReference>
<feature type="compositionally biased region" description="Gly residues" evidence="1">
    <location>
        <begin position="969"/>
        <end position="991"/>
    </location>
</feature>
<dbReference type="EMBL" id="CM008964">
    <property type="protein sequence ID" value="PNW85988.1"/>
    <property type="molecule type" value="Genomic_DNA"/>
</dbReference>
<organism evidence="2 3">
    <name type="scientific">Chlamydomonas reinhardtii</name>
    <name type="common">Chlamydomonas smithii</name>
    <dbReference type="NCBI Taxonomy" id="3055"/>
    <lineage>
        <taxon>Eukaryota</taxon>
        <taxon>Viridiplantae</taxon>
        <taxon>Chlorophyta</taxon>
        <taxon>core chlorophytes</taxon>
        <taxon>Chlorophyceae</taxon>
        <taxon>CS clade</taxon>
        <taxon>Chlamydomonadales</taxon>
        <taxon>Chlamydomonadaceae</taxon>
        <taxon>Chlamydomonas</taxon>
    </lineage>
</organism>
<reference evidence="2 3" key="1">
    <citation type="journal article" date="2007" name="Science">
        <title>The Chlamydomonas genome reveals the evolution of key animal and plant functions.</title>
        <authorList>
            <person name="Merchant S.S."/>
            <person name="Prochnik S.E."/>
            <person name="Vallon O."/>
            <person name="Harris E.H."/>
            <person name="Karpowicz S.J."/>
            <person name="Witman G.B."/>
            <person name="Terry A."/>
            <person name="Salamov A."/>
            <person name="Fritz-Laylin L.K."/>
            <person name="Marechal-Drouard L."/>
            <person name="Marshall W.F."/>
            <person name="Qu L.H."/>
            <person name="Nelson D.R."/>
            <person name="Sanderfoot A.A."/>
            <person name="Spalding M.H."/>
            <person name="Kapitonov V.V."/>
            <person name="Ren Q."/>
            <person name="Ferris P."/>
            <person name="Lindquist E."/>
            <person name="Shapiro H."/>
            <person name="Lucas S.M."/>
            <person name="Grimwood J."/>
            <person name="Schmutz J."/>
            <person name="Cardol P."/>
            <person name="Cerutti H."/>
            <person name="Chanfreau G."/>
            <person name="Chen C.L."/>
            <person name="Cognat V."/>
            <person name="Croft M.T."/>
            <person name="Dent R."/>
            <person name="Dutcher S."/>
            <person name="Fernandez E."/>
            <person name="Fukuzawa H."/>
            <person name="Gonzalez-Ballester D."/>
            <person name="Gonzalez-Halphen D."/>
            <person name="Hallmann A."/>
            <person name="Hanikenne M."/>
            <person name="Hippler M."/>
            <person name="Inwood W."/>
            <person name="Jabbari K."/>
            <person name="Kalanon M."/>
            <person name="Kuras R."/>
            <person name="Lefebvre P.A."/>
            <person name="Lemaire S.D."/>
            <person name="Lobanov A.V."/>
            <person name="Lohr M."/>
            <person name="Manuell A."/>
            <person name="Meier I."/>
            <person name="Mets L."/>
            <person name="Mittag M."/>
            <person name="Mittelmeier T."/>
            <person name="Moroney J.V."/>
            <person name="Moseley J."/>
            <person name="Napoli C."/>
            <person name="Nedelcu A.M."/>
            <person name="Niyogi K."/>
            <person name="Novoselov S.V."/>
            <person name="Paulsen I.T."/>
            <person name="Pazour G."/>
            <person name="Purton S."/>
            <person name="Ral J.P."/>
            <person name="Riano-Pachon D.M."/>
            <person name="Riekhof W."/>
            <person name="Rymarquis L."/>
            <person name="Schroda M."/>
            <person name="Stern D."/>
            <person name="Umen J."/>
            <person name="Willows R."/>
            <person name="Wilson N."/>
            <person name="Zimmer S.L."/>
            <person name="Allmer J."/>
            <person name="Balk J."/>
            <person name="Bisova K."/>
            <person name="Chen C.J."/>
            <person name="Elias M."/>
            <person name="Gendler K."/>
            <person name="Hauser C."/>
            <person name="Lamb M.R."/>
            <person name="Ledford H."/>
            <person name="Long J.C."/>
            <person name="Minagawa J."/>
            <person name="Page M.D."/>
            <person name="Pan J."/>
            <person name="Pootakham W."/>
            <person name="Roje S."/>
            <person name="Rose A."/>
            <person name="Stahlberg E."/>
            <person name="Terauchi A.M."/>
            <person name="Yang P."/>
            <person name="Ball S."/>
            <person name="Bowler C."/>
            <person name="Dieckmann C.L."/>
            <person name="Gladyshev V.N."/>
            <person name="Green P."/>
            <person name="Jorgensen R."/>
            <person name="Mayfield S."/>
            <person name="Mueller-Roeber B."/>
            <person name="Rajamani S."/>
            <person name="Sayre R.T."/>
            <person name="Brokstein P."/>
            <person name="Dubchak I."/>
            <person name="Goodstein D."/>
            <person name="Hornick L."/>
            <person name="Huang Y.W."/>
            <person name="Jhaveri J."/>
            <person name="Luo Y."/>
            <person name="Martinez D."/>
            <person name="Ngau W.C."/>
            <person name="Otillar B."/>
            <person name="Poliakov A."/>
            <person name="Porter A."/>
            <person name="Szajkowski L."/>
            <person name="Werner G."/>
            <person name="Zhou K."/>
            <person name="Grigoriev I.V."/>
            <person name="Rokhsar D.S."/>
            <person name="Grossman A.R."/>
        </authorList>
    </citation>
    <scope>NUCLEOTIDE SEQUENCE [LARGE SCALE GENOMIC DNA]</scope>
    <source>
        <strain evidence="3">CC-503</strain>
        <strain evidence="2">CC-503 cw92 mt+</strain>
    </source>
</reference>
<gene>
    <name evidence="2" type="ORF">CHLRE_03g202561v5</name>
</gene>
<dbReference type="ExpressionAtlas" id="A0A2K3DZQ6">
    <property type="expression patterns" value="baseline"/>
</dbReference>
<reference evidence="2" key="2">
    <citation type="submission" date="2017-07" db="EMBL/GenBank/DDBJ databases">
        <title>WGS assembly of Chlamydomonas reinhardtii.</title>
        <authorList>
            <consortium name="Chlamydomonas Annotation Team"/>
            <consortium name="JGI Annotation Team"/>
            <person name="Merchant S.S."/>
            <person name="Prochnik S.E."/>
            <person name="Vallon O."/>
            <person name="Harris E.H."/>
            <person name="Karpowicz S.J."/>
            <person name="Witman G.B."/>
            <person name="Terry A."/>
            <person name="Salamov A."/>
            <person name="Fritz-Laylin L.K."/>
            <person name="Marechal-Drouard L."/>
            <person name="Marshall W.F."/>
            <person name="Qu L.H."/>
            <person name="Nelson D.R."/>
            <person name="Sanderfoot A.A."/>
            <person name="Spalding M.H."/>
            <person name="Kapitonov V.V."/>
            <person name="Ren Q."/>
            <person name="Ferris P."/>
            <person name="Lindquist E."/>
            <person name="Shapiro H."/>
            <person name="Lucas S.M."/>
            <person name="Grimwood J."/>
            <person name="Schmutz J."/>
            <person name="Grigoriev I.V."/>
            <person name="Rokhsar D.S."/>
        </authorList>
    </citation>
    <scope>NUCLEOTIDE SEQUENCE</scope>
    <source>
        <strain evidence="2">CC-503 cw92 mt+</strain>
    </source>
</reference>
<evidence type="ECO:0008006" key="4">
    <source>
        <dbReference type="Google" id="ProtNLM"/>
    </source>
</evidence>
<dbReference type="PANTHER" id="PTHR35381">
    <property type="entry name" value="EF-HAND DOMAIN-CONTAINING PROTEIN"/>
    <property type="match status" value="1"/>
</dbReference>
<sequence>MSADVMRQLAAATGGTYEDLVAKKAAVPGGEPRVLLVTTVDIGGGASERIEVRHGEHAEDVARAFCGRHGLPDAIVGPLAAHLEENLKKAAGARGLLPGGDSGKSLDGRVSGGLAAPQPAESPKRDSTPTPPPAAAAAASLNATGGSTASGSASASKPQYSFGAGYDEQLYQQLSNKLMDESQAHSARAGRGNWVSASEVFTGAPGAGGGPPSSAPSKRSSSGYGGGGGGSKATDPSPRDSVHLRLYATAQERQARHVERRRMADAEQVAALAAGRNSMGWISAQMMRGRGSGGLYDNYGEMLYKEGVESLMTRLKAAELERRAREDKELEGVTFTPAITKKAWELKQRERSSLSHIMMMGGGPGGASLSLDGSLLGAGAAAEEAEKWARLHGRGMRKSTLERLESLRQAREAAEVAECTFRPRINKASDQLMSERAETLKVLNISHHDQLYADSLRRQAKLQELQSWYPDGVTFQPAVNKDPRAQEYLRRSYERISRQGGPTASGATGSAASPGGPTASSATAAGSVGTTSGGVPSVVERLYAEYERKQAKLEATRQLLHGPVDPVTLKPLFQPEICRGPRHVAGGRGARPAGTSIGDHLYRAAQEQAAKRAAAEEAERRAAAEEAGRPRTTAVSQRMFTELKLKRFRQIYEYLDEEGEAAGSPPGSGLLDLLAVLGRAPAYGSPEGAAPALRSPRADNLDNEVLMDVEAAADVWARANGVLLSPEEQAAKAGAAAAAASPREGGSAASPAKSQAGGGGADVGGGGVLSGPCPPLSLDMFMSCMEEALRLRRGPRAYLVPSPSAKQAPQHSFRPAINPRSRAMAAKSRPDAASTFELLHRVAAQNAERLEALRREKEEAGLAGCTFQPQLNASSRSASGRALKAAAMRGSMNASVNANGRSGGFAAAAAGIAAAAAADAEGGAVSAEEAVHARRQDLQQRLVDLRLAAEHAAEMQEQLLWEQEAEQEGGAGGAEGAGVVAGGGGGGGQVGEGEAALDEEVARFALLEAELRDMAALTAVALTHSDKELAALQQQGQQQGQQGQQGQAPRGGVSAGGSSLQDLAAELGVGSWQK</sequence>
<feature type="compositionally biased region" description="Low complexity" evidence="1">
    <location>
        <begin position="734"/>
        <end position="752"/>
    </location>
</feature>
<feature type="region of interest" description="Disordered" evidence="1">
    <location>
        <begin position="734"/>
        <end position="764"/>
    </location>
</feature>
<feature type="region of interest" description="Disordered" evidence="1">
    <location>
        <begin position="495"/>
        <end position="534"/>
    </location>
</feature>
<keyword evidence="3" id="KW-1185">Reference proteome</keyword>
<name>A0A2K3DZQ6_CHLRE</name>
<dbReference type="KEGG" id="cre:CHLRE_03g202561v5"/>
<dbReference type="EMBL" id="CM008964">
    <property type="protein sequence ID" value="PNW85989.1"/>
    <property type="molecule type" value="Genomic_DNA"/>
</dbReference>
<feature type="compositionally biased region" description="Low complexity" evidence="1">
    <location>
        <begin position="500"/>
        <end position="534"/>
    </location>
</feature>
<dbReference type="RefSeq" id="XP_042926640.1">
    <property type="nucleotide sequence ID" value="XM_043061398.1"/>
</dbReference>
<feature type="compositionally biased region" description="Low complexity" evidence="1">
    <location>
        <begin position="1033"/>
        <end position="1047"/>
    </location>
</feature>